<protein>
    <submittedName>
        <fullName evidence="1">Uncharacterized protein</fullName>
    </submittedName>
</protein>
<gene>
    <name evidence="1" type="ORF">CHLREDRAFT_94580</name>
</gene>
<dbReference type="AlphaFoldDB" id="A0ABF7PHH5"/>
<dbReference type="InterPro" id="IPR043035">
    <property type="entry name" value="Ribosomal_mL64_sf"/>
</dbReference>
<name>A0ABF7PHH5_CHLRE</name>
<dbReference type="EMBL" id="DS496108">
    <property type="protein sequence ID" value="EDP09207.1"/>
    <property type="molecule type" value="Genomic_DNA"/>
</dbReference>
<organism evidence="1">
    <name type="scientific">Chlamydomonas reinhardtii</name>
    <name type="common">Chlamydomonas smithii</name>
    <dbReference type="NCBI Taxonomy" id="3055"/>
    <lineage>
        <taxon>Eukaryota</taxon>
        <taxon>Viridiplantae</taxon>
        <taxon>Chlorophyta</taxon>
        <taxon>core chlorophytes</taxon>
        <taxon>Chlorophyceae</taxon>
        <taxon>CS clade</taxon>
        <taxon>Chlamydomonadales</taxon>
        <taxon>Chlamydomonadaceae</taxon>
        <taxon>Chlamydomonas</taxon>
    </lineage>
</organism>
<evidence type="ECO:0000313" key="1">
    <source>
        <dbReference type="EMBL" id="EDP09207.1"/>
    </source>
</evidence>
<reference evidence="1" key="1">
    <citation type="journal article" date="2007" name="Science">
        <title>The Chlamydomonas genome reveals the evolution of key animal and plant functions.</title>
        <authorList>
            <person name="Merchant S.S."/>
            <person name="Prochnik S.E."/>
            <person name="Vallon O."/>
            <person name="Harris E.H."/>
            <person name="Karpowicz S.J."/>
            <person name="Witman G.B."/>
            <person name="Terry A."/>
            <person name="Salamov A."/>
            <person name="Fritz-Laylin L.K."/>
            <person name="Marechal-Drouard L."/>
            <person name="Marshall W.F."/>
            <person name="Qu L.H."/>
            <person name="Nelson D.R."/>
            <person name="Sanderfoot A.A."/>
            <person name="Spalding M.H."/>
            <person name="Kapitonov V.V."/>
            <person name="Ren Q."/>
            <person name="Ferris P."/>
            <person name="Lindquist E."/>
            <person name="Shapiro H."/>
            <person name="Lucas S.M."/>
            <person name="Grimwood J."/>
            <person name="Schmutz J."/>
            <person name="Cardol P."/>
            <person name="Cerutti H."/>
            <person name="Chanfreau G."/>
            <person name="Chen C.L."/>
            <person name="Cognat V."/>
            <person name="Croft M.T."/>
            <person name="Dent R."/>
            <person name="Dutcher S."/>
            <person name="Fernandez E."/>
            <person name="Fukuzawa H."/>
            <person name="Gonzalez-Ballester D."/>
            <person name="Gonzalez-Halphen D."/>
            <person name="Hallmann A."/>
            <person name="Hanikenne M."/>
            <person name="Hippler M."/>
            <person name="Inwood W."/>
            <person name="Jabbari K."/>
            <person name="Kalanon M."/>
            <person name="Kuras R."/>
            <person name="Lefebvre P.A."/>
            <person name="Lemaire S.D."/>
            <person name="Lobanov A.V."/>
            <person name="Lohr M."/>
            <person name="Manuell A."/>
            <person name="Meier I."/>
            <person name="Mets L."/>
            <person name="Mittag M."/>
            <person name="Mittelmeier T."/>
            <person name="Moroney J.V."/>
            <person name="Moseley J."/>
            <person name="Napoli C."/>
            <person name="Nedelcu A.M."/>
            <person name="Niyogi K."/>
            <person name="Novoselov S.V."/>
            <person name="Paulsen I.T."/>
            <person name="Pazour G."/>
            <person name="Purton S."/>
            <person name="Ral J.P."/>
            <person name="Riano-Pachon D.M."/>
            <person name="Riekhof W."/>
            <person name="Rymarquis L."/>
            <person name="Schroda M."/>
            <person name="Stern D."/>
            <person name="Umen J."/>
            <person name="Willows R."/>
            <person name="Wilson N."/>
            <person name="Zimmer S.L."/>
            <person name="Allmer J."/>
            <person name="Balk J."/>
            <person name="Bisova K."/>
            <person name="Chen C.J."/>
            <person name="Elias M."/>
            <person name="Gendler K."/>
            <person name="Hauser C."/>
            <person name="Lamb M.R."/>
            <person name="Ledford H."/>
            <person name="Long J.C."/>
            <person name="Minagawa J."/>
            <person name="Page M.D."/>
            <person name="Pan J."/>
            <person name="Pootakham W."/>
            <person name="Roje S."/>
            <person name="Rose A."/>
            <person name="Stahlberg E."/>
            <person name="Terauchi A.M."/>
            <person name="Yang P."/>
            <person name="Ball S."/>
            <person name="Bowler C."/>
            <person name="Dieckmann C.L."/>
            <person name="Gladyshev V.N."/>
            <person name="Green P."/>
            <person name="Jorgensen R."/>
            <person name="Mayfield S."/>
            <person name="Mueller-Roeber B."/>
            <person name="Rajamani S."/>
            <person name="Sayre R.T."/>
            <person name="Brokstein P."/>
            <person name="Dubchak I."/>
            <person name="Goodstein D."/>
            <person name="Hornick L."/>
            <person name="Huang Y.W."/>
            <person name="Jhaveri J."/>
            <person name="Luo Y."/>
            <person name="Martinez D."/>
            <person name="Ngau W.C."/>
            <person name="Otillar B."/>
            <person name="Poliakov A."/>
            <person name="Porter A."/>
            <person name="Szajkowski L."/>
            <person name="Werner G."/>
            <person name="Zhou K."/>
            <person name="Grigoriev I.V."/>
            <person name="Rokhsar D.S."/>
            <person name="Grossman A.R."/>
        </authorList>
    </citation>
    <scope>NUCLEOTIDE SEQUENCE</scope>
    <source>
        <strain evidence="1">CC-503 cw92 mt+</strain>
    </source>
</reference>
<sequence length="134" mass="15092">MAHLLARLGAKALLPRRDGDKLLPPLIGAAEALRLREQFYAIGQQWPYENIVPGKPPSPPGCKAYLERQKAKEAKRAARAKQVAEAMANMPKTVADYKASRRLDWSEVSALDRLLMTPGQIREKYVKRRLMKQG</sequence>
<proteinExistence type="predicted"/>
<accession>A0ABF7PHH5</accession>
<dbReference type="Gene3D" id="6.10.280.120">
    <property type="entry name" value="Growth arrest and DNA-damage-inducible proteins-interacting protein 1"/>
    <property type="match status" value="1"/>
</dbReference>